<dbReference type="Pfam" id="PF22780">
    <property type="entry name" value="HI0933_like_1st"/>
    <property type="match status" value="1"/>
</dbReference>
<evidence type="ECO:0000259" key="5">
    <source>
        <dbReference type="Pfam" id="PF22780"/>
    </source>
</evidence>
<name>A0ABW0HM70_9BACL</name>
<dbReference type="InterPro" id="IPR023166">
    <property type="entry name" value="BaiN-like_dom_sf"/>
</dbReference>
<feature type="domain" description="RsdA/BaiN/AoA(So)-like insert" evidence="5">
    <location>
        <begin position="209"/>
        <end position="370"/>
    </location>
</feature>
<dbReference type="InterPro" id="IPR004792">
    <property type="entry name" value="BaiN-like"/>
</dbReference>
<reference evidence="7" key="1">
    <citation type="journal article" date="2019" name="Int. J. Syst. Evol. Microbiol.">
        <title>The Global Catalogue of Microorganisms (GCM) 10K type strain sequencing project: providing services to taxonomists for standard genome sequencing and annotation.</title>
        <authorList>
            <consortium name="The Broad Institute Genomics Platform"/>
            <consortium name="The Broad Institute Genome Sequencing Center for Infectious Disease"/>
            <person name="Wu L."/>
            <person name="Ma J."/>
        </authorList>
    </citation>
    <scope>NUCLEOTIDE SEQUENCE [LARGE SCALE GENOMIC DNA]</scope>
    <source>
        <strain evidence="7">CGMCC 1.18575</strain>
    </source>
</reference>
<comment type="caution">
    <text evidence="6">The sequence shown here is derived from an EMBL/GenBank/DDBJ whole genome shotgun (WGS) entry which is preliminary data.</text>
</comment>
<evidence type="ECO:0000313" key="7">
    <source>
        <dbReference type="Proteomes" id="UP001596113"/>
    </source>
</evidence>
<dbReference type="InterPro" id="IPR036188">
    <property type="entry name" value="FAD/NAD-bd_sf"/>
</dbReference>
<dbReference type="PANTHER" id="PTHR42887">
    <property type="entry name" value="OS12G0638800 PROTEIN"/>
    <property type="match status" value="1"/>
</dbReference>
<evidence type="ECO:0000256" key="3">
    <source>
        <dbReference type="ARBA" id="ARBA00022827"/>
    </source>
</evidence>
<dbReference type="RefSeq" id="WP_378128776.1">
    <property type="nucleotide sequence ID" value="NZ_JBHSMI010000002.1"/>
</dbReference>
<gene>
    <name evidence="6" type="ORF">ACFPOF_01125</name>
</gene>
<evidence type="ECO:0000256" key="1">
    <source>
        <dbReference type="ARBA" id="ARBA00001974"/>
    </source>
</evidence>
<keyword evidence="7" id="KW-1185">Reference proteome</keyword>
<dbReference type="Gene3D" id="2.40.30.10">
    <property type="entry name" value="Translation factors"/>
    <property type="match status" value="1"/>
</dbReference>
<evidence type="ECO:0000256" key="2">
    <source>
        <dbReference type="ARBA" id="ARBA00022630"/>
    </source>
</evidence>
<dbReference type="SUPFAM" id="SSF51905">
    <property type="entry name" value="FAD/NAD(P)-binding domain"/>
    <property type="match status" value="1"/>
</dbReference>
<accession>A0ABW0HM70</accession>
<dbReference type="EMBL" id="JBHSMI010000002">
    <property type="protein sequence ID" value="MFC5401326.1"/>
    <property type="molecule type" value="Genomic_DNA"/>
</dbReference>
<proteinExistence type="predicted"/>
<evidence type="ECO:0000259" key="4">
    <source>
        <dbReference type="Pfam" id="PF03486"/>
    </source>
</evidence>
<dbReference type="PRINTS" id="PR00368">
    <property type="entry name" value="FADPNR"/>
</dbReference>
<dbReference type="InterPro" id="IPR055178">
    <property type="entry name" value="RsdA/BaiN/AoA(So)-like_dom"/>
</dbReference>
<dbReference type="Gene3D" id="3.50.50.60">
    <property type="entry name" value="FAD/NAD(P)-binding domain"/>
    <property type="match status" value="1"/>
</dbReference>
<sequence length="438" mass="47854">MHHELLIIGAGAAGLAAAVTAKDLGIDAAILERNDKIGKKILMTGDGRCNLTNESTAIDAEDEMADLSRKFHCNQAGFPMSVLQQFGIRQTIDFFFGLGLPLTTLKEGMMYPMSLQAASVLDIFQLALEDRNVPVIFNTKVEDIIVQAEHPRFTVVCKTTIDEVEEQSVYTSDYLFLCAGGLTAPSAGTDGSGYTLAGRLGHTLIETTPSIVQLKVQYAHMKQLSGIKLQGKAHVNVNGEVVRSEAGEIHFAEYGLSGPAILQISREAAYHLARRDAVTVTVDLMPGRTEEELVDFMETHWGIFGHRAVVDSFIGILHKKLVPVLLKEAGIDEQPYLLCQDLSWKTKKKFYRLLKHWEFKVTDTNGFTNAHATAGGIDTTELVEGTLESKRVPGLYLAGEVMDVDGDFGGYNLQWAWSSGYVAATALAKQISEGAKTK</sequence>
<comment type="cofactor">
    <cofactor evidence="1">
        <name>FAD</name>
        <dbReference type="ChEBI" id="CHEBI:57692"/>
    </cofactor>
</comment>
<dbReference type="Proteomes" id="UP001596113">
    <property type="component" value="Unassembled WGS sequence"/>
</dbReference>
<dbReference type="Pfam" id="PF03486">
    <property type="entry name" value="HI0933_like"/>
    <property type="match status" value="1"/>
</dbReference>
<dbReference type="NCBIfam" id="TIGR00275">
    <property type="entry name" value="aminoacetone oxidase family FAD-binding enzyme"/>
    <property type="match status" value="1"/>
</dbReference>
<keyword evidence="3" id="KW-0274">FAD</keyword>
<evidence type="ECO:0000313" key="6">
    <source>
        <dbReference type="EMBL" id="MFC5401326.1"/>
    </source>
</evidence>
<dbReference type="InterPro" id="IPR057661">
    <property type="entry name" value="RsdA/BaiN/AoA(So)_Rossmann"/>
</dbReference>
<organism evidence="6 7">
    <name type="scientific">Cohnella soli</name>
    <dbReference type="NCBI Taxonomy" id="425005"/>
    <lineage>
        <taxon>Bacteria</taxon>
        <taxon>Bacillati</taxon>
        <taxon>Bacillota</taxon>
        <taxon>Bacilli</taxon>
        <taxon>Bacillales</taxon>
        <taxon>Paenibacillaceae</taxon>
        <taxon>Cohnella</taxon>
    </lineage>
</organism>
<feature type="domain" description="RsdA/BaiN/AoA(So)-like Rossmann fold-like" evidence="4">
    <location>
        <begin position="4"/>
        <end position="425"/>
    </location>
</feature>
<keyword evidence="2" id="KW-0285">Flavoprotein</keyword>
<dbReference type="Gene3D" id="1.10.8.260">
    <property type="entry name" value="HI0933 insert domain-like"/>
    <property type="match status" value="1"/>
</dbReference>
<protein>
    <submittedName>
        <fullName evidence="6">NAD(P)/FAD-dependent oxidoreductase</fullName>
    </submittedName>
</protein>
<dbReference type="PANTHER" id="PTHR42887:SF2">
    <property type="entry name" value="OS12G0638800 PROTEIN"/>
    <property type="match status" value="1"/>
</dbReference>
<dbReference type="SUPFAM" id="SSF160996">
    <property type="entry name" value="HI0933 insert domain-like"/>
    <property type="match status" value="1"/>
</dbReference>